<sequence length="184" mass="21790">MYHLQDCKHCSSRPHLNIHALSPYRILFCAKLPALRPNSHRPMLLNVHLQPSYSAKRTSALNQLNIAETALMTHCTQPEDPGKPERRRIRLEQRLAQTLWLLSSAFCVRSFSFDSWKFEELMLFQAFWNNMSSSSLRTTEDHTRPSRLLQYNIYLRQLHQLHSYRQDNLKHQRGHAWLGIRIMV</sequence>
<evidence type="ECO:0000313" key="2">
    <source>
        <dbReference type="Proteomes" id="UP000305948"/>
    </source>
</evidence>
<proteinExistence type="predicted"/>
<dbReference type="AlphaFoldDB" id="A0A5C3N9W2"/>
<gene>
    <name evidence="1" type="ORF">OE88DRAFT_1145101</name>
</gene>
<protein>
    <submittedName>
        <fullName evidence="1">Uncharacterized protein</fullName>
    </submittedName>
</protein>
<dbReference type="Proteomes" id="UP000305948">
    <property type="component" value="Unassembled WGS sequence"/>
</dbReference>
<keyword evidence="2" id="KW-1185">Reference proteome</keyword>
<organism evidence="1 2">
    <name type="scientific">Heliocybe sulcata</name>
    <dbReference type="NCBI Taxonomy" id="5364"/>
    <lineage>
        <taxon>Eukaryota</taxon>
        <taxon>Fungi</taxon>
        <taxon>Dikarya</taxon>
        <taxon>Basidiomycota</taxon>
        <taxon>Agaricomycotina</taxon>
        <taxon>Agaricomycetes</taxon>
        <taxon>Gloeophyllales</taxon>
        <taxon>Gloeophyllaceae</taxon>
        <taxon>Heliocybe</taxon>
    </lineage>
</organism>
<accession>A0A5C3N9W2</accession>
<reference evidence="1 2" key="1">
    <citation type="journal article" date="2019" name="Nat. Ecol. Evol.">
        <title>Megaphylogeny resolves global patterns of mushroom evolution.</title>
        <authorList>
            <person name="Varga T."/>
            <person name="Krizsan K."/>
            <person name="Foldi C."/>
            <person name="Dima B."/>
            <person name="Sanchez-Garcia M."/>
            <person name="Sanchez-Ramirez S."/>
            <person name="Szollosi G.J."/>
            <person name="Szarkandi J.G."/>
            <person name="Papp V."/>
            <person name="Albert L."/>
            <person name="Andreopoulos W."/>
            <person name="Angelini C."/>
            <person name="Antonin V."/>
            <person name="Barry K.W."/>
            <person name="Bougher N.L."/>
            <person name="Buchanan P."/>
            <person name="Buyck B."/>
            <person name="Bense V."/>
            <person name="Catcheside P."/>
            <person name="Chovatia M."/>
            <person name="Cooper J."/>
            <person name="Damon W."/>
            <person name="Desjardin D."/>
            <person name="Finy P."/>
            <person name="Geml J."/>
            <person name="Haridas S."/>
            <person name="Hughes K."/>
            <person name="Justo A."/>
            <person name="Karasinski D."/>
            <person name="Kautmanova I."/>
            <person name="Kiss B."/>
            <person name="Kocsube S."/>
            <person name="Kotiranta H."/>
            <person name="LaButti K.M."/>
            <person name="Lechner B.E."/>
            <person name="Liimatainen K."/>
            <person name="Lipzen A."/>
            <person name="Lukacs Z."/>
            <person name="Mihaltcheva S."/>
            <person name="Morgado L.N."/>
            <person name="Niskanen T."/>
            <person name="Noordeloos M.E."/>
            <person name="Ohm R.A."/>
            <person name="Ortiz-Santana B."/>
            <person name="Ovrebo C."/>
            <person name="Racz N."/>
            <person name="Riley R."/>
            <person name="Savchenko A."/>
            <person name="Shiryaev A."/>
            <person name="Soop K."/>
            <person name="Spirin V."/>
            <person name="Szebenyi C."/>
            <person name="Tomsovsky M."/>
            <person name="Tulloss R.E."/>
            <person name="Uehling J."/>
            <person name="Grigoriev I.V."/>
            <person name="Vagvolgyi C."/>
            <person name="Papp T."/>
            <person name="Martin F.M."/>
            <person name="Miettinen O."/>
            <person name="Hibbett D.S."/>
            <person name="Nagy L.G."/>
        </authorList>
    </citation>
    <scope>NUCLEOTIDE SEQUENCE [LARGE SCALE GENOMIC DNA]</scope>
    <source>
        <strain evidence="1 2">OMC1185</strain>
    </source>
</reference>
<name>A0A5C3N9W2_9AGAM</name>
<evidence type="ECO:0000313" key="1">
    <source>
        <dbReference type="EMBL" id="TFK54042.1"/>
    </source>
</evidence>
<dbReference type="EMBL" id="ML213506">
    <property type="protein sequence ID" value="TFK54042.1"/>
    <property type="molecule type" value="Genomic_DNA"/>
</dbReference>